<keyword evidence="2" id="KW-1185">Reference proteome</keyword>
<protein>
    <submittedName>
        <fullName evidence="1">Uncharacterized protein</fullName>
    </submittedName>
</protein>
<gene>
    <name evidence="1" type="ORF">FPZ44_18730</name>
</gene>
<organism evidence="1 2">
    <name type="scientific">Paenibacillus agilis</name>
    <dbReference type="NCBI Taxonomy" id="3020863"/>
    <lineage>
        <taxon>Bacteria</taxon>
        <taxon>Bacillati</taxon>
        <taxon>Bacillota</taxon>
        <taxon>Bacilli</taxon>
        <taxon>Bacillales</taxon>
        <taxon>Paenibacillaceae</taxon>
        <taxon>Paenibacillus</taxon>
    </lineage>
</organism>
<sequence>MWSNIDLIAQIADLKQDNYRLTLALSTLMELLVEKGIVEQDDISRKALELDQFLELTDE</sequence>
<dbReference type="EMBL" id="VNJK01000002">
    <property type="protein sequence ID" value="TVX89876.1"/>
    <property type="molecule type" value="Genomic_DNA"/>
</dbReference>
<comment type="caution">
    <text evidence="1">The sequence shown here is derived from an EMBL/GenBank/DDBJ whole genome shotgun (WGS) entry which is preliminary data.</text>
</comment>
<dbReference type="Proteomes" id="UP000318102">
    <property type="component" value="Unassembled WGS sequence"/>
</dbReference>
<accession>A0A559IQH2</accession>
<evidence type="ECO:0000313" key="1">
    <source>
        <dbReference type="EMBL" id="TVX89876.1"/>
    </source>
</evidence>
<reference evidence="1 2" key="1">
    <citation type="submission" date="2019-07" db="EMBL/GenBank/DDBJ databases">
        <authorList>
            <person name="Kim J."/>
        </authorList>
    </citation>
    <scope>NUCLEOTIDE SEQUENCE [LARGE SCALE GENOMIC DNA]</scope>
    <source>
        <strain evidence="1 2">N4</strain>
    </source>
</reference>
<name>A0A559IQH2_9BACL</name>
<proteinExistence type="predicted"/>
<dbReference type="AlphaFoldDB" id="A0A559IQH2"/>
<evidence type="ECO:0000313" key="2">
    <source>
        <dbReference type="Proteomes" id="UP000318102"/>
    </source>
</evidence>